<protein>
    <submittedName>
        <fullName evidence="1">Uncharacterized protein</fullName>
    </submittedName>
</protein>
<name>A0A919L0N1_9ACTN</name>
<gene>
    <name evidence="1" type="ORF">GCM10018781_58250</name>
</gene>
<keyword evidence="2" id="KW-1185">Reference proteome</keyword>
<organism evidence="1 2">
    <name type="scientific">Kitasatospora indigofera</name>
    <dbReference type="NCBI Taxonomy" id="67307"/>
    <lineage>
        <taxon>Bacteria</taxon>
        <taxon>Bacillati</taxon>
        <taxon>Actinomycetota</taxon>
        <taxon>Actinomycetes</taxon>
        <taxon>Kitasatosporales</taxon>
        <taxon>Streptomycetaceae</taxon>
        <taxon>Kitasatospora</taxon>
    </lineage>
</organism>
<evidence type="ECO:0000313" key="1">
    <source>
        <dbReference type="EMBL" id="GHH79692.1"/>
    </source>
</evidence>
<reference evidence="1" key="2">
    <citation type="submission" date="2020-09" db="EMBL/GenBank/DDBJ databases">
        <authorList>
            <person name="Sun Q."/>
            <person name="Ohkuma M."/>
        </authorList>
    </citation>
    <scope>NUCLEOTIDE SEQUENCE</scope>
    <source>
        <strain evidence="1">JCM 4646</strain>
    </source>
</reference>
<proteinExistence type="predicted"/>
<dbReference type="Proteomes" id="UP000617734">
    <property type="component" value="Unassembled WGS sequence"/>
</dbReference>
<dbReference type="AlphaFoldDB" id="A0A919L0N1"/>
<dbReference type="EMBL" id="BNBO01000043">
    <property type="protein sequence ID" value="GHH79692.1"/>
    <property type="molecule type" value="Genomic_DNA"/>
</dbReference>
<accession>A0A919L0N1</accession>
<sequence>MYGSTPNRAAALLRGAERFFTRRRLPVVDLLLSVRVRASPCPPVLSGAGAKAAPPAWGSL</sequence>
<reference evidence="1" key="1">
    <citation type="journal article" date="2014" name="Int. J. Syst. Evol. Microbiol.">
        <title>Complete genome sequence of Corynebacterium casei LMG S-19264T (=DSM 44701T), isolated from a smear-ripened cheese.</title>
        <authorList>
            <consortium name="US DOE Joint Genome Institute (JGI-PGF)"/>
            <person name="Walter F."/>
            <person name="Albersmeier A."/>
            <person name="Kalinowski J."/>
            <person name="Ruckert C."/>
        </authorList>
    </citation>
    <scope>NUCLEOTIDE SEQUENCE</scope>
    <source>
        <strain evidence="1">JCM 4646</strain>
    </source>
</reference>
<comment type="caution">
    <text evidence="1">The sequence shown here is derived from an EMBL/GenBank/DDBJ whole genome shotgun (WGS) entry which is preliminary data.</text>
</comment>
<evidence type="ECO:0000313" key="2">
    <source>
        <dbReference type="Proteomes" id="UP000617734"/>
    </source>
</evidence>